<dbReference type="Gene3D" id="1.20.120.910">
    <property type="entry name" value="DksA, coiled-coil domain"/>
    <property type="match status" value="1"/>
</dbReference>
<evidence type="ECO:0000256" key="1">
    <source>
        <dbReference type="ARBA" id="ARBA00022723"/>
    </source>
</evidence>
<evidence type="ECO:0000259" key="5">
    <source>
        <dbReference type="Pfam" id="PF01258"/>
    </source>
</evidence>
<dbReference type="InterPro" id="IPR000962">
    <property type="entry name" value="Znf_DskA_TraR"/>
</dbReference>
<accession>A0A1F8FGN1</accession>
<dbReference type="GO" id="GO:0008270">
    <property type="term" value="F:zinc ion binding"/>
    <property type="evidence" value="ECO:0007669"/>
    <property type="project" value="UniProtKB-KW"/>
</dbReference>
<dbReference type="Proteomes" id="UP000178197">
    <property type="component" value="Unassembled WGS sequence"/>
</dbReference>
<evidence type="ECO:0000256" key="2">
    <source>
        <dbReference type="ARBA" id="ARBA00022771"/>
    </source>
</evidence>
<organism evidence="6 7">
    <name type="scientific">Candidatus Yanofskybacteria bacterium RIFCSPHIGHO2_02_FULL_43_15c</name>
    <dbReference type="NCBI Taxonomy" id="1802679"/>
    <lineage>
        <taxon>Bacteria</taxon>
        <taxon>Candidatus Yanofskyibacteriota</taxon>
    </lineage>
</organism>
<evidence type="ECO:0000313" key="6">
    <source>
        <dbReference type="EMBL" id="OGN12313.1"/>
    </source>
</evidence>
<reference evidence="6 7" key="1">
    <citation type="journal article" date="2016" name="Nat. Commun.">
        <title>Thousands of microbial genomes shed light on interconnected biogeochemical processes in an aquifer system.</title>
        <authorList>
            <person name="Anantharaman K."/>
            <person name="Brown C.T."/>
            <person name="Hug L.A."/>
            <person name="Sharon I."/>
            <person name="Castelle C.J."/>
            <person name="Probst A.J."/>
            <person name="Thomas B.C."/>
            <person name="Singh A."/>
            <person name="Wilkins M.J."/>
            <person name="Karaoz U."/>
            <person name="Brodie E.L."/>
            <person name="Williams K.H."/>
            <person name="Hubbard S.S."/>
            <person name="Banfield J.F."/>
        </authorList>
    </citation>
    <scope>NUCLEOTIDE SEQUENCE [LARGE SCALE GENOMIC DNA]</scope>
</reference>
<dbReference type="Pfam" id="PF01258">
    <property type="entry name" value="zf-dskA_traR"/>
    <property type="match status" value="1"/>
</dbReference>
<evidence type="ECO:0000256" key="3">
    <source>
        <dbReference type="ARBA" id="ARBA00022833"/>
    </source>
</evidence>
<evidence type="ECO:0000313" key="7">
    <source>
        <dbReference type="Proteomes" id="UP000178197"/>
    </source>
</evidence>
<keyword evidence="3" id="KW-0862">Zinc</keyword>
<name>A0A1F8FGN1_9BACT</name>
<feature type="zinc finger region" description="dksA C4-type" evidence="4">
    <location>
        <begin position="89"/>
        <end position="113"/>
    </location>
</feature>
<feature type="domain" description="Zinc finger DksA/TraR C4-type" evidence="5">
    <location>
        <begin position="84"/>
        <end position="119"/>
    </location>
</feature>
<keyword evidence="1" id="KW-0479">Metal-binding</keyword>
<dbReference type="PANTHER" id="PTHR33823">
    <property type="entry name" value="RNA POLYMERASE-BINDING TRANSCRIPTION FACTOR DKSA-RELATED"/>
    <property type="match status" value="1"/>
</dbReference>
<dbReference type="PROSITE" id="PS51128">
    <property type="entry name" value="ZF_DKSA_2"/>
    <property type="match status" value="1"/>
</dbReference>
<dbReference type="EMBL" id="MGJT01000019">
    <property type="protein sequence ID" value="OGN12313.1"/>
    <property type="molecule type" value="Genomic_DNA"/>
</dbReference>
<comment type="caution">
    <text evidence="6">The sequence shown here is derived from an EMBL/GenBank/DDBJ whole genome shotgun (WGS) entry which is preliminary data.</text>
</comment>
<keyword evidence="2" id="KW-0863">Zinc-finger</keyword>
<sequence length="156" mass="17803">MTLSLQEQGQFISILDKEEERVIPRRSNSLRVITESSSDSNRFALDEEDMAESCGQLAVSIGLLKSSEETLKKIEAARERINKGTFGQCGDCGNDIPWPRLLAVPYETKCVRCKEREEQERAEAQAIKRRLPFLSRFDDDEEVSSRLNFKPLTIFS</sequence>
<proteinExistence type="predicted"/>
<dbReference type="PANTHER" id="PTHR33823:SF4">
    <property type="entry name" value="GENERAL STRESS PROTEIN 16O"/>
    <property type="match status" value="1"/>
</dbReference>
<dbReference type="SUPFAM" id="SSF57716">
    <property type="entry name" value="Glucocorticoid receptor-like (DNA-binding domain)"/>
    <property type="match status" value="1"/>
</dbReference>
<protein>
    <recommendedName>
        <fullName evidence="5">Zinc finger DksA/TraR C4-type domain-containing protein</fullName>
    </recommendedName>
</protein>
<dbReference type="AlphaFoldDB" id="A0A1F8FGN1"/>
<evidence type="ECO:0000256" key="4">
    <source>
        <dbReference type="PROSITE-ProRule" id="PRU00510"/>
    </source>
</evidence>
<gene>
    <name evidence="6" type="ORF">A3C71_00770</name>
</gene>